<accession>A0A3N4N1M9</accession>
<dbReference type="RefSeq" id="WP_120516176.1">
    <property type="nucleotide sequence ID" value="NZ_QXZY01000005.1"/>
</dbReference>
<sequence>MIRKKQTLRLFPKDITGDIIKDRQEVTVNWRAGELVLDEPTFNGGKDIGPDPFTTVLSGLVGCTLTTLRMYIKKKEWDITDIHCSVNMLQQTEPFKTSVFRTLSFGQPVTDGQKERLLWIAMNCPVAKLLQGEINIDTRLSDDPTVPAGMGNYPPLDQASTDATEGYATQL</sequence>
<dbReference type="InterPro" id="IPR015946">
    <property type="entry name" value="KH_dom-like_a/b"/>
</dbReference>
<dbReference type="InterPro" id="IPR036102">
    <property type="entry name" value="OsmC/Ohrsf"/>
</dbReference>
<evidence type="ECO:0000313" key="3">
    <source>
        <dbReference type="Proteomes" id="UP000279089"/>
    </source>
</evidence>
<dbReference type="AlphaFoldDB" id="A0A3N4N1M9"/>
<feature type="region of interest" description="Disordered" evidence="1">
    <location>
        <begin position="145"/>
        <end position="171"/>
    </location>
</feature>
<dbReference type="EMBL" id="RMBX01000004">
    <property type="protein sequence ID" value="RPD41523.1"/>
    <property type="molecule type" value="Genomic_DNA"/>
</dbReference>
<dbReference type="Gene3D" id="3.30.300.20">
    <property type="match status" value="1"/>
</dbReference>
<evidence type="ECO:0000313" key="2">
    <source>
        <dbReference type="EMBL" id="RPD41523.1"/>
    </source>
</evidence>
<organism evidence="2 3">
    <name type="scientific">Chitinophaga barathri</name>
    <dbReference type="NCBI Taxonomy" id="1647451"/>
    <lineage>
        <taxon>Bacteria</taxon>
        <taxon>Pseudomonadati</taxon>
        <taxon>Bacteroidota</taxon>
        <taxon>Chitinophagia</taxon>
        <taxon>Chitinophagales</taxon>
        <taxon>Chitinophagaceae</taxon>
        <taxon>Chitinophaga</taxon>
    </lineage>
</organism>
<keyword evidence="3" id="KW-1185">Reference proteome</keyword>
<evidence type="ECO:0008006" key="4">
    <source>
        <dbReference type="Google" id="ProtNLM"/>
    </source>
</evidence>
<dbReference type="Proteomes" id="UP000279089">
    <property type="component" value="Unassembled WGS sequence"/>
</dbReference>
<dbReference type="InterPro" id="IPR003718">
    <property type="entry name" value="OsmC/Ohr_fam"/>
</dbReference>
<dbReference type="Pfam" id="PF02566">
    <property type="entry name" value="OsmC"/>
    <property type="match status" value="1"/>
</dbReference>
<dbReference type="OrthoDB" id="9791538at2"/>
<dbReference type="SUPFAM" id="SSF82784">
    <property type="entry name" value="OsmC-like"/>
    <property type="match status" value="1"/>
</dbReference>
<comment type="caution">
    <text evidence="2">The sequence shown here is derived from an EMBL/GenBank/DDBJ whole genome shotgun (WGS) entry which is preliminary data.</text>
</comment>
<feature type="compositionally biased region" description="Polar residues" evidence="1">
    <location>
        <begin position="158"/>
        <end position="171"/>
    </location>
</feature>
<dbReference type="PANTHER" id="PTHR39624">
    <property type="entry name" value="PROTEIN INVOLVED IN RIMO-MEDIATED BETA-METHYLTHIOLATION OF RIBOSOMAL PROTEIN S12 YCAO"/>
    <property type="match status" value="1"/>
</dbReference>
<gene>
    <name evidence="2" type="ORF">EG028_09435</name>
</gene>
<proteinExistence type="predicted"/>
<reference evidence="3" key="1">
    <citation type="submission" date="2018-11" db="EMBL/GenBank/DDBJ databases">
        <title>Chitinophaga lutea sp.nov., isolate from arsenic contaminated soil.</title>
        <authorList>
            <person name="Zong Y."/>
        </authorList>
    </citation>
    <scope>NUCLEOTIDE SEQUENCE [LARGE SCALE GENOMIC DNA]</scope>
    <source>
        <strain evidence="3">YLT18</strain>
    </source>
</reference>
<dbReference type="PANTHER" id="PTHR39624:SF2">
    <property type="entry name" value="OSMC-LIKE PROTEIN"/>
    <property type="match status" value="1"/>
</dbReference>
<protein>
    <recommendedName>
        <fullName evidence="4">OsmC family peroxiredoxin</fullName>
    </recommendedName>
</protein>
<name>A0A3N4N1M9_9BACT</name>
<evidence type="ECO:0000256" key="1">
    <source>
        <dbReference type="SAM" id="MobiDB-lite"/>
    </source>
</evidence>